<dbReference type="AlphaFoldDB" id="A0A9W7KQF3"/>
<proteinExistence type="predicted"/>
<protein>
    <submittedName>
        <fullName evidence="1">Uncharacterized protein</fullName>
    </submittedName>
</protein>
<dbReference type="EMBL" id="QOKW01000022">
    <property type="protein sequence ID" value="KAA0677595.1"/>
    <property type="molecule type" value="Genomic_DNA"/>
</dbReference>
<dbReference type="Pfam" id="PF20126">
    <property type="entry name" value="TumE"/>
    <property type="match status" value="1"/>
</dbReference>
<gene>
    <name evidence="1" type="ORF">DS843_22400</name>
</gene>
<sequence>MERILDLDGWWFWLPNGWSLRCHVRVVAKTEGRPHGIKYALNLHDVDGTRLLGFDNAQQVPKRIEYDHRHPLRRVEEHIPYTFIDADRLIADVFDAVEAACQAEGVPFEFEDQERRDDEDEITD</sequence>
<organism evidence="1 2">
    <name type="scientific">Roseomonas genomospecies 6</name>
    <dbReference type="NCBI Taxonomy" id="214106"/>
    <lineage>
        <taxon>Bacteria</taxon>
        <taxon>Pseudomonadati</taxon>
        <taxon>Pseudomonadota</taxon>
        <taxon>Alphaproteobacteria</taxon>
        <taxon>Acetobacterales</taxon>
        <taxon>Roseomonadaceae</taxon>
        <taxon>Roseomonas</taxon>
    </lineage>
</organism>
<dbReference type="InterPro" id="IPR045397">
    <property type="entry name" value="TumE-like"/>
</dbReference>
<comment type="caution">
    <text evidence="1">The sequence shown here is derived from an EMBL/GenBank/DDBJ whole genome shotgun (WGS) entry which is preliminary data.</text>
</comment>
<evidence type="ECO:0000313" key="1">
    <source>
        <dbReference type="EMBL" id="KAA0677595.1"/>
    </source>
</evidence>
<accession>A0A9W7KQF3</accession>
<evidence type="ECO:0000313" key="2">
    <source>
        <dbReference type="Proteomes" id="UP000480854"/>
    </source>
</evidence>
<keyword evidence="2" id="KW-1185">Reference proteome</keyword>
<dbReference type="Proteomes" id="UP000480854">
    <property type="component" value="Unassembled WGS sequence"/>
</dbReference>
<name>A0A9W7KQF3_9PROT</name>
<reference evidence="1 2" key="1">
    <citation type="submission" date="2018-07" db="EMBL/GenBank/DDBJ databases">
        <title>Genome sequence of Azospirillum sp. ATCC 49961.</title>
        <authorList>
            <person name="Sant'Anna F.H."/>
            <person name="Baldani J.I."/>
            <person name="Zilli J.E."/>
            <person name="Reis V.M."/>
            <person name="Hartmann A."/>
            <person name="Cruz L."/>
            <person name="de Souza E.M."/>
            <person name="de Oliveira Pedrosa F."/>
            <person name="Passaglia L.M.P."/>
        </authorList>
    </citation>
    <scope>NUCLEOTIDE SEQUENCE [LARGE SCALE GENOMIC DNA]</scope>
    <source>
        <strain evidence="1 2">ATCC 49961</strain>
    </source>
</reference>